<evidence type="ECO:0000256" key="1">
    <source>
        <dbReference type="ARBA" id="ARBA00022737"/>
    </source>
</evidence>
<dbReference type="CDD" id="cd11288">
    <property type="entry name" value="gelsolin_S5_like"/>
    <property type="match status" value="1"/>
</dbReference>
<dbReference type="Proteomes" id="UP001208570">
    <property type="component" value="Unassembled WGS sequence"/>
</dbReference>
<reference evidence="4" key="1">
    <citation type="journal article" date="2023" name="Mol. Biol. Evol.">
        <title>Third-Generation Sequencing Reveals the Adaptive Role of the Epigenome in Three Deep-Sea Polychaetes.</title>
        <authorList>
            <person name="Perez M."/>
            <person name="Aroh O."/>
            <person name="Sun Y."/>
            <person name="Lan Y."/>
            <person name="Juniper S.K."/>
            <person name="Young C.R."/>
            <person name="Angers B."/>
            <person name="Qian P.Y."/>
        </authorList>
    </citation>
    <scope>NUCLEOTIDE SEQUENCE</scope>
    <source>
        <strain evidence="4">P08H-3</strain>
    </source>
</reference>
<keyword evidence="5" id="KW-1185">Reference proteome</keyword>
<dbReference type="GO" id="GO:0051016">
    <property type="term" value="P:barbed-end actin filament capping"/>
    <property type="evidence" value="ECO:0007669"/>
    <property type="project" value="TreeGrafter"/>
</dbReference>
<dbReference type="SMART" id="SM00262">
    <property type="entry name" value="GEL"/>
    <property type="match status" value="3"/>
</dbReference>
<dbReference type="FunFam" id="3.40.20.10:FF:000034">
    <property type="entry name" value="protein flightless-1 homolog isoform X1"/>
    <property type="match status" value="1"/>
</dbReference>
<dbReference type="GO" id="GO:0051014">
    <property type="term" value="P:actin filament severing"/>
    <property type="evidence" value="ECO:0007669"/>
    <property type="project" value="TreeGrafter"/>
</dbReference>
<dbReference type="GO" id="GO:0005546">
    <property type="term" value="F:phosphatidylinositol-4,5-bisphosphate binding"/>
    <property type="evidence" value="ECO:0007669"/>
    <property type="project" value="TreeGrafter"/>
</dbReference>
<dbReference type="GO" id="GO:0051015">
    <property type="term" value="F:actin filament binding"/>
    <property type="evidence" value="ECO:0007669"/>
    <property type="project" value="InterPro"/>
</dbReference>
<dbReference type="PRINTS" id="PR00597">
    <property type="entry name" value="GELSOLIN"/>
</dbReference>
<evidence type="ECO:0000313" key="5">
    <source>
        <dbReference type="Proteomes" id="UP001208570"/>
    </source>
</evidence>
<accession>A0AAD9JXY0</accession>
<keyword evidence="1" id="KW-0677">Repeat</keyword>
<organism evidence="4 5">
    <name type="scientific">Paralvinella palmiformis</name>
    <dbReference type="NCBI Taxonomy" id="53620"/>
    <lineage>
        <taxon>Eukaryota</taxon>
        <taxon>Metazoa</taxon>
        <taxon>Spiralia</taxon>
        <taxon>Lophotrochozoa</taxon>
        <taxon>Annelida</taxon>
        <taxon>Polychaeta</taxon>
        <taxon>Sedentaria</taxon>
        <taxon>Canalipalpata</taxon>
        <taxon>Terebellida</taxon>
        <taxon>Terebelliformia</taxon>
        <taxon>Alvinellidae</taxon>
        <taxon>Paralvinella</taxon>
    </lineage>
</organism>
<dbReference type="EMBL" id="JAODUP010000120">
    <property type="protein sequence ID" value="KAK2161162.1"/>
    <property type="molecule type" value="Genomic_DNA"/>
</dbReference>
<feature type="domain" description="Gelsolin-like" evidence="3">
    <location>
        <begin position="305"/>
        <end position="358"/>
    </location>
</feature>
<dbReference type="CDD" id="cd11291">
    <property type="entry name" value="gelsolin_S6_like"/>
    <property type="match status" value="1"/>
</dbReference>
<dbReference type="Gene3D" id="3.40.20.10">
    <property type="entry name" value="Severin"/>
    <property type="match status" value="3"/>
</dbReference>
<dbReference type="PANTHER" id="PTHR11977:SF51">
    <property type="entry name" value="PROTEIN FLIGHTLESS-1 HOMOLOG"/>
    <property type="match status" value="1"/>
</dbReference>
<sequence>MERDQIKTDLSALFVPRQPAMTVEEANQLIEEWNEDLDGMESFVLEGKKFVRLPEDELGHFYTQECYVFLCRYWVPIEQSEDDEDKEPGSGGSGDEDEPPEDDYICVVYFWQGREASNMGWLTFTFSLQKKFEALFGDKLEVIRMHQQQENIKFLSHFKKKFIIQQGSRKAVLAEDEAAPVEFFYLRSNGSPLFTRCIQVKPDASILNSQFCYILKVPFNKDDTQGVAYVWIGKRADPEEGKLTEEIAEEMYGETHSIQILEEGQEPDNFFWVGIGGRKKYDRHAEYMNYARLFRCSNERGYFTVSEKCSDFCQDDLADDDVMILDNGEQVYLWIGKRTSDVEIKLAFKSVEVYIQHLRNKQPDRQRKLVLSLKYRETKNFTKCFHGWGRHKEVPR</sequence>
<dbReference type="SUPFAM" id="SSF55753">
    <property type="entry name" value="Actin depolymerizing proteins"/>
    <property type="match status" value="3"/>
</dbReference>
<dbReference type="PANTHER" id="PTHR11977">
    <property type="entry name" value="VILLIN"/>
    <property type="match status" value="1"/>
</dbReference>
<gene>
    <name evidence="4" type="ORF">LSH36_120g02028</name>
</gene>
<dbReference type="InterPro" id="IPR007123">
    <property type="entry name" value="Gelsolin-like_dom"/>
</dbReference>
<comment type="caution">
    <text evidence="4">The sequence shown here is derived from an EMBL/GenBank/DDBJ whole genome shotgun (WGS) entry which is preliminary data.</text>
</comment>
<dbReference type="GO" id="GO:0005737">
    <property type="term" value="C:cytoplasm"/>
    <property type="evidence" value="ECO:0007669"/>
    <property type="project" value="TreeGrafter"/>
</dbReference>
<dbReference type="InterPro" id="IPR029006">
    <property type="entry name" value="ADF-H/Gelsolin-like_dom_sf"/>
</dbReference>
<name>A0AAD9JXY0_9ANNE</name>
<protein>
    <recommendedName>
        <fullName evidence="3">Gelsolin-like domain-containing protein</fullName>
    </recommendedName>
</protein>
<dbReference type="GO" id="GO:0005634">
    <property type="term" value="C:nucleus"/>
    <property type="evidence" value="ECO:0007669"/>
    <property type="project" value="TreeGrafter"/>
</dbReference>
<proteinExistence type="predicted"/>
<dbReference type="Pfam" id="PF00626">
    <property type="entry name" value="Gelsolin"/>
    <property type="match status" value="2"/>
</dbReference>
<dbReference type="CDD" id="cd11280">
    <property type="entry name" value="gelsolin_like"/>
    <property type="match status" value="1"/>
</dbReference>
<feature type="region of interest" description="Disordered" evidence="2">
    <location>
        <begin position="81"/>
        <end position="101"/>
    </location>
</feature>
<feature type="domain" description="Gelsolin-like" evidence="3">
    <location>
        <begin position="200"/>
        <end position="270"/>
    </location>
</feature>
<evidence type="ECO:0000259" key="3">
    <source>
        <dbReference type="Pfam" id="PF00626"/>
    </source>
</evidence>
<dbReference type="GO" id="GO:0015629">
    <property type="term" value="C:actin cytoskeleton"/>
    <property type="evidence" value="ECO:0007669"/>
    <property type="project" value="TreeGrafter"/>
</dbReference>
<dbReference type="GO" id="GO:0030239">
    <property type="term" value="P:myofibril assembly"/>
    <property type="evidence" value="ECO:0007669"/>
    <property type="project" value="TreeGrafter"/>
</dbReference>
<dbReference type="InterPro" id="IPR007122">
    <property type="entry name" value="Villin/Gelsolin"/>
</dbReference>
<evidence type="ECO:0000256" key="2">
    <source>
        <dbReference type="SAM" id="MobiDB-lite"/>
    </source>
</evidence>
<dbReference type="AlphaFoldDB" id="A0AAD9JXY0"/>
<dbReference type="GO" id="GO:0008154">
    <property type="term" value="P:actin polymerization or depolymerization"/>
    <property type="evidence" value="ECO:0007669"/>
    <property type="project" value="TreeGrafter"/>
</dbReference>
<evidence type="ECO:0000313" key="4">
    <source>
        <dbReference type="EMBL" id="KAK2161162.1"/>
    </source>
</evidence>